<evidence type="ECO:0000313" key="1">
    <source>
        <dbReference type="EMBL" id="WEG10407.1"/>
    </source>
</evidence>
<evidence type="ECO:0000313" key="2">
    <source>
        <dbReference type="Proteomes" id="UP001214553"/>
    </source>
</evidence>
<organism evidence="1 2">
    <name type="scientific">Microbacterium horticulturae</name>
    <dbReference type="NCBI Taxonomy" id="3028316"/>
    <lineage>
        <taxon>Bacteria</taxon>
        <taxon>Bacillati</taxon>
        <taxon>Actinomycetota</taxon>
        <taxon>Actinomycetes</taxon>
        <taxon>Micrococcales</taxon>
        <taxon>Microbacteriaceae</taxon>
        <taxon>Microbacterium</taxon>
    </lineage>
</organism>
<gene>
    <name evidence="1" type="ORF">PU630_07630</name>
</gene>
<sequence>MFRLDGVRRVQISAAVAMEMGCSVCGDEWMQWRAQNLFEGRVRS</sequence>
<accession>A0ABY8C2T8</accession>
<reference evidence="1 2" key="1">
    <citation type="submission" date="2023-03" db="EMBL/GenBank/DDBJ databases">
        <title>Genome sequence of Microbacterium sp. KACC 23027.</title>
        <authorList>
            <person name="Kim S."/>
            <person name="Heo J."/>
            <person name="Kwon S.-W."/>
        </authorList>
    </citation>
    <scope>NUCLEOTIDE SEQUENCE [LARGE SCALE GENOMIC DNA]</scope>
    <source>
        <strain evidence="1 2">KACC 23027</strain>
    </source>
</reference>
<name>A0ABY8C2T8_9MICO</name>
<dbReference type="EMBL" id="CP119108">
    <property type="protein sequence ID" value="WEG10407.1"/>
    <property type="molecule type" value="Genomic_DNA"/>
</dbReference>
<dbReference type="Proteomes" id="UP001214553">
    <property type="component" value="Chromosome"/>
</dbReference>
<protein>
    <submittedName>
        <fullName evidence="1">Uncharacterized protein</fullName>
    </submittedName>
</protein>
<dbReference type="RefSeq" id="WP_275279767.1">
    <property type="nucleotide sequence ID" value="NZ_CP119108.1"/>
</dbReference>
<proteinExistence type="predicted"/>
<keyword evidence="2" id="KW-1185">Reference proteome</keyword>